<evidence type="ECO:0000313" key="2">
    <source>
        <dbReference type="EMBL" id="STP14259.1"/>
    </source>
</evidence>
<protein>
    <submittedName>
        <fullName evidence="2">Uncharacterized protein</fullName>
    </submittedName>
</protein>
<evidence type="ECO:0000256" key="1">
    <source>
        <dbReference type="SAM" id="Phobius"/>
    </source>
</evidence>
<dbReference type="Proteomes" id="UP000255103">
    <property type="component" value="Unassembled WGS sequence"/>
</dbReference>
<evidence type="ECO:0000313" key="3">
    <source>
        <dbReference type="Proteomes" id="UP000255103"/>
    </source>
</evidence>
<reference evidence="2 3" key="1">
    <citation type="submission" date="2018-06" db="EMBL/GenBank/DDBJ databases">
        <authorList>
            <consortium name="Pathogen Informatics"/>
            <person name="Doyle S."/>
        </authorList>
    </citation>
    <scope>NUCLEOTIDE SEQUENCE [LARGE SCALE GENOMIC DNA]</scope>
    <source>
        <strain evidence="2 3">NCTC12219</strain>
    </source>
</reference>
<name>A0A377JX15_9HELI</name>
<accession>A0A377JX15</accession>
<gene>
    <name evidence="2" type="ORF">NCTC12219_01806</name>
</gene>
<keyword evidence="1" id="KW-0472">Membrane</keyword>
<keyword evidence="1" id="KW-1133">Transmembrane helix</keyword>
<feature type="transmembrane region" description="Helical" evidence="1">
    <location>
        <begin position="223"/>
        <end position="240"/>
    </location>
</feature>
<dbReference type="AlphaFoldDB" id="A0A377JX15"/>
<proteinExistence type="predicted"/>
<sequence>MLEGLNEVNISQWKTDPNVSVKIGQEIEKASWLKSPFEPFVGRGNDRGVRTYIVNDTQPYRPRLKAQLTGSGVRGNSDFDTNFDNLEILSQTIYPEVLGNAIKSEVKHYSAIKQIDFVKEASDSLTQWITDRRDRALVCALSNDFTNAVVCDKDNGFKKPSKNQSVSDLTKTITADDKMNVKALRRAIFQARAGIKYDGSQAFPIKPIRSETITQAGIPVQNYSYIICLIAMLLISLKRIKSGKKSTNTQGIGAIKMLFSRDL</sequence>
<organism evidence="2 3">
    <name type="scientific">Helicobacter cinaedi</name>
    <dbReference type="NCBI Taxonomy" id="213"/>
    <lineage>
        <taxon>Bacteria</taxon>
        <taxon>Pseudomonadati</taxon>
        <taxon>Campylobacterota</taxon>
        <taxon>Epsilonproteobacteria</taxon>
        <taxon>Campylobacterales</taxon>
        <taxon>Helicobacteraceae</taxon>
        <taxon>Helicobacter</taxon>
    </lineage>
</organism>
<keyword evidence="1" id="KW-0812">Transmembrane</keyword>
<dbReference type="EMBL" id="UGHX01000002">
    <property type="protein sequence ID" value="STP14259.1"/>
    <property type="molecule type" value="Genomic_DNA"/>
</dbReference>